<evidence type="ECO:0000256" key="4">
    <source>
        <dbReference type="ARBA" id="ARBA00023172"/>
    </source>
</evidence>
<dbReference type="InterPro" id="IPR050639">
    <property type="entry name" value="SSR_resolvase"/>
</dbReference>
<proteinExistence type="inferred from homology"/>
<dbReference type="PROSITE" id="PS51736">
    <property type="entry name" value="RECOMBINASES_3"/>
    <property type="match status" value="1"/>
</dbReference>
<evidence type="ECO:0000313" key="7">
    <source>
        <dbReference type="EMBL" id="XBX78701.1"/>
    </source>
</evidence>
<dbReference type="PANTHER" id="PTHR30461">
    <property type="entry name" value="DNA-INVERTASE FROM LAMBDOID PROPHAGE"/>
    <property type="match status" value="1"/>
</dbReference>
<dbReference type="PANTHER" id="PTHR30461:SF2">
    <property type="entry name" value="SERINE RECOMBINASE PINE-RELATED"/>
    <property type="match status" value="1"/>
</dbReference>
<dbReference type="PROSITE" id="PS00398">
    <property type="entry name" value="RECOMBINASES_2"/>
    <property type="match status" value="1"/>
</dbReference>
<organism evidence="7">
    <name type="scientific">Microbacterium sp. A8/3-1</name>
    <dbReference type="NCBI Taxonomy" id="3160749"/>
    <lineage>
        <taxon>Bacteria</taxon>
        <taxon>Bacillati</taxon>
        <taxon>Actinomycetota</taxon>
        <taxon>Actinomycetes</taxon>
        <taxon>Micrococcales</taxon>
        <taxon>Microbacteriaceae</taxon>
        <taxon>Microbacterium</taxon>
    </lineage>
</organism>
<dbReference type="RefSeq" id="WP_350351928.1">
    <property type="nucleotide sequence ID" value="NZ_CP158357.1"/>
</dbReference>
<evidence type="ECO:0000256" key="2">
    <source>
        <dbReference type="ARBA" id="ARBA00022908"/>
    </source>
</evidence>
<dbReference type="InterPro" id="IPR009057">
    <property type="entry name" value="Homeodomain-like_sf"/>
</dbReference>
<evidence type="ECO:0000259" key="6">
    <source>
        <dbReference type="PROSITE" id="PS51736"/>
    </source>
</evidence>
<dbReference type="CDD" id="cd00569">
    <property type="entry name" value="HTH_Hin_like"/>
    <property type="match status" value="1"/>
</dbReference>
<dbReference type="InterPro" id="IPR006119">
    <property type="entry name" value="Resolv_N"/>
</dbReference>
<sequence>MAIIGYTRVSTKDQDTSLQDAAMTEAKVDRVYTDHGVSGTLASRPELDKALDRLDRGDTFVVWKLDRLGRNTKNVLDVIETLIDRGVTFKSLTEQIDLSAGPMGKAMLTILAAFAELERATMVERTRAGLEAAKAKGKVGGRPSVIDAKKLATINKLIASGDHSRADIARMVGISPATLYRVIQNF</sequence>
<keyword evidence="3" id="KW-0238">DNA-binding</keyword>
<dbReference type="SUPFAM" id="SSF46689">
    <property type="entry name" value="Homeodomain-like"/>
    <property type="match status" value="1"/>
</dbReference>
<dbReference type="Pfam" id="PF02796">
    <property type="entry name" value="HTH_7"/>
    <property type="match status" value="1"/>
</dbReference>
<dbReference type="GO" id="GO:0000150">
    <property type="term" value="F:DNA strand exchange activity"/>
    <property type="evidence" value="ECO:0007669"/>
    <property type="project" value="InterPro"/>
</dbReference>
<dbReference type="Gene3D" id="3.40.50.1390">
    <property type="entry name" value="Resolvase, N-terminal catalytic domain"/>
    <property type="match status" value="1"/>
</dbReference>
<dbReference type="EMBL" id="CP158357">
    <property type="protein sequence ID" value="XBX78701.1"/>
    <property type="molecule type" value="Genomic_DNA"/>
</dbReference>
<name>A0AAU7VWV4_9MICO</name>
<dbReference type="Pfam" id="PF00239">
    <property type="entry name" value="Resolvase"/>
    <property type="match status" value="1"/>
</dbReference>
<dbReference type="AlphaFoldDB" id="A0AAU7VWV4"/>
<reference evidence="7" key="1">
    <citation type="submission" date="2024-06" db="EMBL/GenBank/DDBJ databases">
        <title>Draft genome sequence of Microbacterium sp. strain A8/3-1, isolated from Oxytropis tragacanthoides Fisch. ex DC. Root nodules in the Altai region of Russia.</title>
        <authorList>
            <person name="Sazanova A."/>
            <person name="Guro P."/>
            <person name="Kuznetsova I."/>
            <person name="Belimov A."/>
            <person name="Safronova V."/>
        </authorList>
    </citation>
    <scope>NUCLEOTIDE SEQUENCE</scope>
    <source>
        <strain evidence="7">A8/3-1</strain>
    </source>
</reference>
<evidence type="ECO:0000256" key="3">
    <source>
        <dbReference type="ARBA" id="ARBA00023125"/>
    </source>
</evidence>
<accession>A0AAU7VWV4</accession>
<dbReference type="GO" id="GO:0003677">
    <property type="term" value="F:DNA binding"/>
    <property type="evidence" value="ECO:0007669"/>
    <property type="project" value="UniProtKB-KW"/>
</dbReference>
<gene>
    <name evidence="7" type="ORF">ABS642_01015</name>
</gene>
<keyword evidence="4" id="KW-0233">DNA recombination</keyword>
<dbReference type="Gene3D" id="1.10.10.60">
    <property type="entry name" value="Homeodomain-like"/>
    <property type="match status" value="1"/>
</dbReference>
<comment type="similarity">
    <text evidence="1">Belongs to the site-specific recombinase resolvase family.</text>
</comment>
<dbReference type="InterPro" id="IPR036162">
    <property type="entry name" value="Resolvase-like_N_sf"/>
</dbReference>
<evidence type="ECO:0000256" key="5">
    <source>
        <dbReference type="PIRSR" id="PIRSR606118-50"/>
    </source>
</evidence>
<dbReference type="GO" id="GO:0015074">
    <property type="term" value="P:DNA integration"/>
    <property type="evidence" value="ECO:0007669"/>
    <property type="project" value="UniProtKB-KW"/>
</dbReference>
<feature type="domain" description="Resolvase/invertase-type recombinase catalytic" evidence="6">
    <location>
        <begin position="2"/>
        <end position="137"/>
    </location>
</feature>
<protein>
    <submittedName>
        <fullName evidence="7">Recombinase family protein</fullName>
    </submittedName>
</protein>
<dbReference type="SMART" id="SM00857">
    <property type="entry name" value="Resolvase"/>
    <property type="match status" value="1"/>
</dbReference>
<keyword evidence="2" id="KW-0229">DNA integration</keyword>
<evidence type="ECO:0000256" key="1">
    <source>
        <dbReference type="ARBA" id="ARBA00009913"/>
    </source>
</evidence>
<dbReference type="SUPFAM" id="SSF53041">
    <property type="entry name" value="Resolvase-like"/>
    <property type="match status" value="1"/>
</dbReference>
<feature type="active site" description="O-(5'-phospho-DNA)-serine intermediate" evidence="5">
    <location>
        <position position="10"/>
    </location>
</feature>
<dbReference type="FunFam" id="3.40.50.1390:FF:000001">
    <property type="entry name" value="DNA recombinase"/>
    <property type="match status" value="1"/>
</dbReference>
<dbReference type="InterPro" id="IPR006118">
    <property type="entry name" value="Recombinase_CS"/>
</dbReference>
<dbReference type="CDD" id="cd03768">
    <property type="entry name" value="SR_ResInv"/>
    <property type="match status" value="1"/>
</dbReference>
<dbReference type="InterPro" id="IPR006120">
    <property type="entry name" value="Resolvase_HTH_dom"/>
</dbReference>